<dbReference type="AlphaFoldDB" id="A0A3E4VSZ8"/>
<protein>
    <submittedName>
        <fullName evidence="1">Uncharacterized protein</fullName>
    </submittedName>
</protein>
<gene>
    <name evidence="1" type="ORF">DXC17_18355</name>
</gene>
<proteinExistence type="predicted"/>
<dbReference type="EMBL" id="QSTF01000114">
    <property type="protein sequence ID" value="RGM31909.1"/>
    <property type="molecule type" value="Genomic_DNA"/>
</dbReference>
<dbReference type="RefSeq" id="WP_074784350.1">
    <property type="nucleotide sequence ID" value="NZ_QSTF01000114.1"/>
</dbReference>
<name>A0A3E4VSZ8_9BACT</name>
<organism evidence="1 2">
    <name type="scientific">Phocaeicola plebeius</name>
    <dbReference type="NCBI Taxonomy" id="310297"/>
    <lineage>
        <taxon>Bacteria</taxon>
        <taxon>Pseudomonadati</taxon>
        <taxon>Bacteroidota</taxon>
        <taxon>Bacteroidia</taxon>
        <taxon>Bacteroidales</taxon>
        <taxon>Bacteroidaceae</taxon>
        <taxon>Phocaeicola</taxon>
    </lineage>
</organism>
<dbReference type="Proteomes" id="UP000260780">
    <property type="component" value="Unassembled WGS sequence"/>
</dbReference>
<sequence length="116" mass="13471">MKKIFSTAPDGNEMADMANARYFNLAIKQIEENAEWLKTANKPTQALLAHIEILIMLAKRFPIDANLSIKKDKVQEWKKTFNDWFERVGNKIPTKFRDGIKANGDELFKELEQYGH</sequence>
<accession>A0A3E4VSZ8</accession>
<comment type="caution">
    <text evidence="1">The sequence shown here is derived from an EMBL/GenBank/DDBJ whole genome shotgun (WGS) entry which is preliminary data.</text>
</comment>
<reference evidence="1 2" key="1">
    <citation type="submission" date="2018-08" db="EMBL/GenBank/DDBJ databases">
        <title>A genome reference for cultivated species of the human gut microbiota.</title>
        <authorList>
            <person name="Zou Y."/>
            <person name="Xue W."/>
            <person name="Luo G."/>
        </authorList>
    </citation>
    <scope>NUCLEOTIDE SEQUENCE [LARGE SCALE GENOMIC DNA]</scope>
    <source>
        <strain evidence="1 2">OM08-14</strain>
    </source>
</reference>
<evidence type="ECO:0000313" key="2">
    <source>
        <dbReference type="Proteomes" id="UP000260780"/>
    </source>
</evidence>
<evidence type="ECO:0000313" key="1">
    <source>
        <dbReference type="EMBL" id="RGM31909.1"/>
    </source>
</evidence>